<evidence type="ECO:0000313" key="13">
    <source>
        <dbReference type="EMBL" id="EXJ84051.1"/>
    </source>
</evidence>
<keyword evidence="7" id="KW-0406">Ion transport</keyword>
<feature type="transmembrane region" description="Helical" evidence="11">
    <location>
        <begin position="36"/>
        <end position="54"/>
    </location>
</feature>
<evidence type="ECO:0000256" key="5">
    <source>
        <dbReference type="ARBA" id="ARBA00022989"/>
    </source>
</evidence>
<sequence>MADAALPYEEPGIVAILAQASFLLALNVVHSVLDHVVYCGLVGQVLIGMAWGAPGAKMLSRQFEQVATQLGYLGLIAIVFEGGLATSARSIQATLVLSICVALTGIVLPIAFSFSLGALAHANHLQSFAAGAALCSTSLGTTFSILKATGLTGSRLGTVLTSAAMLDDVVGLVMVQVISNLGPGSRSGPASGHTSVQATTVVRPVLVSVGFAVILPLACRLLVRPILRYRRSNVRINMRKVSTGADSLVSASAVYFLLATALLVALVCAASYAGTSPLFAAYLAGACVAWLDDRIASTRTANSTRGSSNASVVIDGNTRPMPAQSSRPGMSLKNKDDSGIDQASAQRTHEDEITSTEQITSAYEITSTDQITPARSSYPPTPPPEKGTIGDDTETSTPEMESRSLSMYKTYYGPATERILKPFFFASIGFSIPIGKMFRGSIVWRGFVYAALMAVGKLFCGFSSRDGSDIIVITSIITITSSSRNGSDIITTTINVTTNSRNGSNIITTTINVTTTTTIITTSDQ</sequence>
<comment type="subcellular location">
    <subcellularLocation>
        <location evidence="1">Membrane</location>
        <topology evidence="1">Multi-pass membrane protein</topology>
    </subcellularLocation>
</comment>
<name>W9Y4A6_9EURO</name>
<dbReference type="OrthoDB" id="1288932at2759"/>
<proteinExistence type="predicted"/>
<evidence type="ECO:0000313" key="14">
    <source>
        <dbReference type="Proteomes" id="UP000019478"/>
    </source>
</evidence>
<evidence type="ECO:0000256" key="8">
    <source>
        <dbReference type="ARBA" id="ARBA00023136"/>
    </source>
</evidence>
<keyword evidence="5 11" id="KW-1133">Transmembrane helix</keyword>
<keyword evidence="14" id="KW-1185">Reference proteome</keyword>
<feature type="transmembrane region" description="Helical" evidence="11">
    <location>
        <begin position="201"/>
        <end position="223"/>
    </location>
</feature>
<dbReference type="GO" id="GO:0016020">
    <property type="term" value="C:membrane"/>
    <property type="evidence" value="ECO:0007669"/>
    <property type="project" value="UniProtKB-SubCell"/>
</dbReference>
<dbReference type="RefSeq" id="XP_007733036.1">
    <property type="nucleotide sequence ID" value="XM_007734846.1"/>
</dbReference>
<dbReference type="EMBL" id="AMGY01000004">
    <property type="protein sequence ID" value="EXJ84051.1"/>
    <property type="molecule type" value="Genomic_DNA"/>
</dbReference>
<dbReference type="InterPro" id="IPR038770">
    <property type="entry name" value="Na+/solute_symporter_sf"/>
</dbReference>
<comment type="caution">
    <text evidence="13">The sequence shown here is derived from an EMBL/GenBank/DDBJ whole genome shotgun (WGS) entry which is preliminary data.</text>
</comment>
<dbReference type="GO" id="GO:0006814">
    <property type="term" value="P:sodium ion transport"/>
    <property type="evidence" value="ECO:0007669"/>
    <property type="project" value="UniProtKB-KW"/>
</dbReference>
<feature type="transmembrane region" description="Helical" evidence="11">
    <location>
        <begin position="66"/>
        <end position="84"/>
    </location>
</feature>
<feature type="compositionally biased region" description="Polar residues" evidence="10">
    <location>
        <begin position="355"/>
        <end position="375"/>
    </location>
</feature>
<dbReference type="eggNOG" id="ENOG502QU6S">
    <property type="taxonomic scope" value="Eukaryota"/>
</dbReference>
<dbReference type="Proteomes" id="UP000019478">
    <property type="component" value="Unassembled WGS sequence"/>
</dbReference>
<evidence type="ECO:0000256" key="4">
    <source>
        <dbReference type="ARBA" id="ARBA00022692"/>
    </source>
</evidence>
<dbReference type="HOGENOM" id="CLU_024407_1_0_1"/>
<evidence type="ECO:0000256" key="10">
    <source>
        <dbReference type="SAM" id="MobiDB-lite"/>
    </source>
</evidence>
<dbReference type="Gene3D" id="1.20.1530.20">
    <property type="match status" value="2"/>
</dbReference>
<feature type="transmembrane region" description="Helical" evidence="11">
    <location>
        <begin position="96"/>
        <end position="119"/>
    </location>
</feature>
<feature type="transmembrane region" description="Helical" evidence="11">
    <location>
        <begin position="158"/>
        <end position="181"/>
    </location>
</feature>
<dbReference type="PANTHER" id="PTHR43562">
    <property type="entry name" value="NAPA-TYPE SODIUM/HYDROGEN ANTIPORTER"/>
    <property type="match status" value="1"/>
</dbReference>
<feature type="transmembrane region" description="Helical" evidence="11">
    <location>
        <begin position="12"/>
        <end position="29"/>
    </location>
</feature>
<feature type="region of interest" description="Disordered" evidence="10">
    <location>
        <begin position="300"/>
        <end position="402"/>
    </location>
</feature>
<dbReference type="GO" id="GO:0015297">
    <property type="term" value="F:antiporter activity"/>
    <property type="evidence" value="ECO:0007669"/>
    <property type="project" value="UniProtKB-KW"/>
</dbReference>
<organism evidence="13 14">
    <name type="scientific">Capronia epimyces CBS 606.96</name>
    <dbReference type="NCBI Taxonomy" id="1182542"/>
    <lineage>
        <taxon>Eukaryota</taxon>
        <taxon>Fungi</taxon>
        <taxon>Dikarya</taxon>
        <taxon>Ascomycota</taxon>
        <taxon>Pezizomycotina</taxon>
        <taxon>Eurotiomycetes</taxon>
        <taxon>Chaetothyriomycetidae</taxon>
        <taxon>Chaetothyriales</taxon>
        <taxon>Herpotrichiellaceae</taxon>
        <taxon>Capronia</taxon>
    </lineage>
</organism>
<evidence type="ECO:0000256" key="9">
    <source>
        <dbReference type="ARBA" id="ARBA00023201"/>
    </source>
</evidence>
<dbReference type="Pfam" id="PF00999">
    <property type="entry name" value="Na_H_Exchanger"/>
    <property type="match status" value="1"/>
</dbReference>
<keyword evidence="3" id="KW-0050">Antiport</keyword>
<dbReference type="AlphaFoldDB" id="W9Y4A6"/>
<feature type="transmembrane region" description="Helical" evidence="11">
    <location>
        <begin position="244"/>
        <end position="266"/>
    </location>
</feature>
<feature type="compositionally biased region" description="Polar residues" evidence="10">
    <location>
        <begin position="300"/>
        <end position="311"/>
    </location>
</feature>
<keyword evidence="6" id="KW-0915">Sodium</keyword>
<keyword evidence="2" id="KW-0813">Transport</keyword>
<evidence type="ECO:0000256" key="11">
    <source>
        <dbReference type="SAM" id="Phobius"/>
    </source>
</evidence>
<evidence type="ECO:0000256" key="2">
    <source>
        <dbReference type="ARBA" id="ARBA00022448"/>
    </source>
</evidence>
<evidence type="ECO:0000259" key="12">
    <source>
        <dbReference type="Pfam" id="PF00999"/>
    </source>
</evidence>
<gene>
    <name evidence="13" type="ORF">A1O3_04718</name>
</gene>
<evidence type="ECO:0000256" key="6">
    <source>
        <dbReference type="ARBA" id="ARBA00023053"/>
    </source>
</evidence>
<keyword evidence="8 11" id="KW-0472">Membrane</keyword>
<evidence type="ECO:0000256" key="7">
    <source>
        <dbReference type="ARBA" id="ARBA00023065"/>
    </source>
</evidence>
<dbReference type="GO" id="GO:1902600">
    <property type="term" value="P:proton transmembrane transport"/>
    <property type="evidence" value="ECO:0007669"/>
    <property type="project" value="InterPro"/>
</dbReference>
<feature type="domain" description="Cation/H+ exchanger transmembrane" evidence="12">
    <location>
        <begin position="41"/>
        <end position="292"/>
    </location>
</feature>
<keyword evidence="9" id="KW-0739">Sodium transport</keyword>
<keyword evidence="4 11" id="KW-0812">Transmembrane</keyword>
<evidence type="ECO:0000256" key="1">
    <source>
        <dbReference type="ARBA" id="ARBA00004141"/>
    </source>
</evidence>
<dbReference type="GeneID" id="19168836"/>
<dbReference type="InterPro" id="IPR006153">
    <property type="entry name" value="Cation/H_exchanger_TM"/>
</dbReference>
<evidence type="ECO:0000256" key="3">
    <source>
        <dbReference type="ARBA" id="ARBA00022449"/>
    </source>
</evidence>
<protein>
    <recommendedName>
        <fullName evidence="12">Cation/H+ exchanger transmembrane domain-containing protein</fullName>
    </recommendedName>
</protein>
<reference evidence="13 14" key="1">
    <citation type="submission" date="2013-03" db="EMBL/GenBank/DDBJ databases">
        <title>The Genome Sequence of Capronia epimyces CBS 606.96.</title>
        <authorList>
            <consortium name="The Broad Institute Genomics Platform"/>
            <person name="Cuomo C."/>
            <person name="de Hoog S."/>
            <person name="Gorbushina A."/>
            <person name="Walker B."/>
            <person name="Young S.K."/>
            <person name="Zeng Q."/>
            <person name="Gargeya S."/>
            <person name="Fitzgerald M."/>
            <person name="Haas B."/>
            <person name="Abouelleil A."/>
            <person name="Allen A.W."/>
            <person name="Alvarado L."/>
            <person name="Arachchi H.M."/>
            <person name="Berlin A.M."/>
            <person name="Chapman S.B."/>
            <person name="Gainer-Dewar J."/>
            <person name="Goldberg J."/>
            <person name="Griggs A."/>
            <person name="Gujja S."/>
            <person name="Hansen M."/>
            <person name="Howarth C."/>
            <person name="Imamovic A."/>
            <person name="Ireland A."/>
            <person name="Larimer J."/>
            <person name="McCowan C."/>
            <person name="Murphy C."/>
            <person name="Pearson M."/>
            <person name="Poon T.W."/>
            <person name="Priest M."/>
            <person name="Roberts A."/>
            <person name="Saif S."/>
            <person name="Shea T."/>
            <person name="Sisk P."/>
            <person name="Sykes S."/>
            <person name="Wortman J."/>
            <person name="Nusbaum C."/>
            <person name="Birren B."/>
        </authorList>
    </citation>
    <scope>NUCLEOTIDE SEQUENCE [LARGE SCALE GENOMIC DNA]</scope>
    <source>
        <strain evidence="13 14">CBS 606.96</strain>
    </source>
</reference>
<dbReference type="PANTHER" id="PTHR43562:SF3">
    <property type="entry name" value="SODIUM ION_PROTON EXCHANGER (EUROFUNG)"/>
    <property type="match status" value="1"/>
</dbReference>
<accession>W9Y4A6</accession>
<feature type="transmembrane region" description="Helical" evidence="11">
    <location>
        <begin position="125"/>
        <end position="146"/>
    </location>
</feature>